<keyword evidence="6 10" id="KW-0238">DNA-binding</keyword>
<feature type="compositionally biased region" description="Low complexity" evidence="12">
    <location>
        <begin position="384"/>
        <end position="399"/>
    </location>
</feature>
<comment type="subcellular location">
    <subcellularLocation>
        <location evidence="1 10 11">Nucleus</location>
    </subcellularLocation>
</comment>
<dbReference type="PANTHER" id="PTHR45636">
    <property type="entry name" value="PAIRED BOX PROTEIN PAX-6-RELATED-RELATED"/>
    <property type="match status" value="1"/>
</dbReference>
<dbReference type="STRING" id="300112.A0A4S2JE45"/>
<dbReference type="InterPro" id="IPR036388">
    <property type="entry name" value="WH-like_DNA-bd_sf"/>
</dbReference>
<dbReference type="SMART" id="SM00351">
    <property type="entry name" value="PAX"/>
    <property type="match status" value="1"/>
</dbReference>
<dbReference type="GO" id="GO:0000981">
    <property type="term" value="F:DNA-binding transcription factor activity, RNA polymerase II-specific"/>
    <property type="evidence" value="ECO:0007669"/>
    <property type="project" value="InterPro"/>
</dbReference>
<keyword evidence="16" id="KW-1185">Reference proteome</keyword>
<keyword evidence="4" id="KW-0563">Paired box</keyword>
<dbReference type="Gene3D" id="1.10.10.60">
    <property type="entry name" value="Homeodomain-like"/>
    <property type="match status" value="1"/>
</dbReference>
<dbReference type="SMART" id="SM00389">
    <property type="entry name" value="HOX"/>
    <property type="match status" value="1"/>
</dbReference>
<comment type="similarity">
    <text evidence="2">Belongs to the paired homeobox family.</text>
</comment>
<feature type="domain" description="Paired" evidence="14">
    <location>
        <begin position="31"/>
        <end position="128"/>
    </location>
</feature>
<dbReference type="InterPro" id="IPR001523">
    <property type="entry name" value="Paired_dom"/>
</dbReference>
<feature type="compositionally biased region" description="Basic and acidic residues" evidence="12">
    <location>
        <begin position="129"/>
        <end position="138"/>
    </location>
</feature>
<dbReference type="SUPFAM" id="SSF46689">
    <property type="entry name" value="Homeodomain-like"/>
    <property type="match status" value="2"/>
</dbReference>
<evidence type="ECO:0000256" key="11">
    <source>
        <dbReference type="RuleBase" id="RU000682"/>
    </source>
</evidence>
<comment type="caution">
    <text evidence="15">The sequence shown here is derived from an EMBL/GenBank/DDBJ whole genome shotgun (WGS) entry which is preliminary data.</text>
</comment>
<protein>
    <recommendedName>
        <fullName evidence="17">Protein gooseberry-neuro</fullName>
    </recommendedName>
</protein>
<sequence>MAPVNPTGPPGALTSLRVARTSLPYEDKQAGQGRMNQLGGVFINGRPLPNHIRLKIVEMAAAGVRPCVISRQLRVSHGCVSKILNRYQETGSIRPGVIGGSKPRVATPEEGFSDPPSVSSISRLLRGGRPGDDGKKDYTINGILGGGRCGDDSDTESEPGIPLKRKQRRSRTTFTGEQLEQLEAAFHRAQYPDVYAREELAQRTGLTEARIQVWFSNRRARLRKHTSSITHSVANLPLTPCQYAAAGHELVQIPQVPQMPGGIPQVPTTLHHSPTTLHQAPSGVHQIPGGTTVAQMASTMAQVPTTMSGALQGHAVTISGHIGSLPAHAASVQLAQVSTMQPPAAHGAPTSLSHNAGNADWSRAQLGWGQFNHFQSGEYGPGHTGSHQHASSQSTQSSTPNAGTTPDWYDQGYDYAQHAQLNYHRSVGGIF</sequence>
<dbReference type="Proteomes" id="UP000310200">
    <property type="component" value="Unassembled WGS sequence"/>
</dbReference>
<dbReference type="CDD" id="cd00086">
    <property type="entry name" value="homeodomain"/>
    <property type="match status" value="1"/>
</dbReference>
<dbReference type="InterPro" id="IPR009057">
    <property type="entry name" value="Homeodomain-like_sf"/>
</dbReference>
<evidence type="ECO:0000313" key="15">
    <source>
        <dbReference type="EMBL" id="TGZ32148.1"/>
    </source>
</evidence>
<dbReference type="PROSITE" id="PS00027">
    <property type="entry name" value="HOMEOBOX_1"/>
    <property type="match status" value="1"/>
</dbReference>
<evidence type="ECO:0000256" key="5">
    <source>
        <dbReference type="ARBA" id="ARBA00023015"/>
    </source>
</evidence>
<dbReference type="GO" id="GO:0005634">
    <property type="term" value="C:nucleus"/>
    <property type="evidence" value="ECO:0007669"/>
    <property type="project" value="UniProtKB-SubCell"/>
</dbReference>
<dbReference type="PRINTS" id="PR00027">
    <property type="entry name" value="PAIREDBOX"/>
</dbReference>
<evidence type="ECO:0000256" key="8">
    <source>
        <dbReference type="ARBA" id="ARBA00023163"/>
    </source>
</evidence>
<dbReference type="GO" id="GO:0000978">
    <property type="term" value="F:RNA polymerase II cis-regulatory region sequence-specific DNA binding"/>
    <property type="evidence" value="ECO:0007669"/>
    <property type="project" value="TreeGrafter"/>
</dbReference>
<dbReference type="EMBL" id="QBLH01003951">
    <property type="protein sequence ID" value="TGZ32148.1"/>
    <property type="molecule type" value="Genomic_DNA"/>
</dbReference>
<dbReference type="InterPro" id="IPR043565">
    <property type="entry name" value="PAX_fam"/>
</dbReference>
<accession>A0A4S2JE45</accession>
<evidence type="ECO:0008006" key="17">
    <source>
        <dbReference type="Google" id="ProtNLM"/>
    </source>
</evidence>
<keyword evidence="3" id="KW-0217">Developmental protein</keyword>
<name>A0A4S2JE45_9HYME</name>
<dbReference type="FunFam" id="1.10.10.60:FF:000679">
    <property type="entry name" value="Homeobox protein aristaless"/>
    <property type="match status" value="1"/>
</dbReference>
<dbReference type="PROSITE" id="PS51057">
    <property type="entry name" value="PAIRED_2"/>
    <property type="match status" value="1"/>
</dbReference>
<dbReference type="InterPro" id="IPR017970">
    <property type="entry name" value="Homeobox_CS"/>
</dbReference>
<dbReference type="PROSITE" id="PS50071">
    <property type="entry name" value="HOMEOBOX_2"/>
    <property type="match status" value="1"/>
</dbReference>
<dbReference type="SMR" id="A0A4S2JE45"/>
<feature type="region of interest" description="Disordered" evidence="12">
    <location>
        <begin position="95"/>
        <end position="174"/>
    </location>
</feature>
<keyword evidence="5" id="KW-0805">Transcription regulation</keyword>
<dbReference type="Gene3D" id="1.10.10.10">
    <property type="entry name" value="Winged helix-like DNA-binding domain superfamily/Winged helix DNA-binding domain"/>
    <property type="match status" value="1"/>
</dbReference>
<dbReference type="Pfam" id="PF00292">
    <property type="entry name" value="PAX"/>
    <property type="match status" value="1"/>
</dbReference>
<dbReference type="InterPro" id="IPR001356">
    <property type="entry name" value="HD"/>
</dbReference>
<evidence type="ECO:0000256" key="12">
    <source>
        <dbReference type="SAM" id="MobiDB-lite"/>
    </source>
</evidence>
<dbReference type="InterPro" id="IPR043182">
    <property type="entry name" value="PAIRED_DNA-bd_dom"/>
</dbReference>
<evidence type="ECO:0000313" key="16">
    <source>
        <dbReference type="Proteomes" id="UP000310200"/>
    </source>
</evidence>
<dbReference type="GO" id="GO:0007365">
    <property type="term" value="P:periodic partitioning"/>
    <property type="evidence" value="ECO:0007669"/>
    <property type="project" value="UniProtKB-ARBA"/>
</dbReference>
<evidence type="ECO:0000256" key="4">
    <source>
        <dbReference type="ARBA" id="ARBA00022724"/>
    </source>
</evidence>
<dbReference type="InterPro" id="IPR000047">
    <property type="entry name" value="HTH_motif"/>
</dbReference>
<feature type="region of interest" description="Disordered" evidence="12">
    <location>
        <begin position="372"/>
        <end position="408"/>
    </location>
</feature>
<dbReference type="FunFam" id="1.10.10.10:FF:000031">
    <property type="entry name" value="Paired box protein Pax-7"/>
    <property type="match status" value="1"/>
</dbReference>
<dbReference type="AlphaFoldDB" id="A0A4S2JE45"/>
<keyword evidence="7 10" id="KW-0371">Homeobox</keyword>
<evidence type="ECO:0000256" key="6">
    <source>
        <dbReference type="ARBA" id="ARBA00023125"/>
    </source>
</evidence>
<keyword evidence="9 10" id="KW-0539">Nucleus</keyword>
<feature type="domain" description="Homeobox" evidence="13">
    <location>
        <begin position="165"/>
        <end position="225"/>
    </location>
</feature>
<dbReference type="PRINTS" id="PR00031">
    <property type="entry name" value="HTHREPRESSR"/>
</dbReference>
<dbReference type="PANTHER" id="PTHR45636:SF49">
    <property type="entry name" value="PAIRED BOX PROTEIN 3 HOMOLOG"/>
    <property type="match status" value="1"/>
</dbReference>
<feature type="DNA-binding region" description="Homeobox" evidence="10">
    <location>
        <begin position="167"/>
        <end position="226"/>
    </location>
</feature>
<proteinExistence type="inferred from homology"/>
<keyword evidence="8" id="KW-0804">Transcription</keyword>
<evidence type="ECO:0000259" key="13">
    <source>
        <dbReference type="PROSITE" id="PS50071"/>
    </source>
</evidence>
<evidence type="ECO:0000256" key="3">
    <source>
        <dbReference type="ARBA" id="ARBA00022473"/>
    </source>
</evidence>
<evidence type="ECO:0000256" key="7">
    <source>
        <dbReference type="ARBA" id="ARBA00023155"/>
    </source>
</evidence>
<evidence type="ECO:0000256" key="9">
    <source>
        <dbReference type="ARBA" id="ARBA00023242"/>
    </source>
</evidence>
<evidence type="ECO:0000256" key="1">
    <source>
        <dbReference type="ARBA" id="ARBA00004123"/>
    </source>
</evidence>
<reference evidence="15 16" key="1">
    <citation type="journal article" date="2019" name="Philos. Trans. R. Soc. Lond., B, Biol. Sci.">
        <title>Ant behaviour and brain gene expression of defending hosts depend on the ecological success of the intruding social parasite.</title>
        <authorList>
            <person name="Kaur R."/>
            <person name="Stoldt M."/>
            <person name="Jongepier E."/>
            <person name="Feldmeyer B."/>
            <person name="Menzel F."/>
            <person name="Bornberg-Bauer E."/>
            <person name="Foitzik S."/>
        </authorList>
    </citation>
    <scope>NUCLEOTIDE SEQUENCE [LARGE SCALE GENOMIC DNA]</scope>
    <source>
        <tissue evidence="15">Whole body</tissue>
    </source>
</reference>
<evidence type="ECO:0000259" key="14">
    <source>
        <dbReference type="PROSITE" id="PS51057"/>
    </source>
</evidence>
<evidence type="ECO:0000256" key="2">
    <source>
        <dbReference type="ARBA" id="ARBA00005733"/>
    </source>
</evidence>
<evidence type="ECO:0000256" key="10">
    <source>
        <dbReference type="PROSITE-ProRule" id="PRU00108"/>
    </source>
</evidence>
<dbReference type="PROSITE" id="PS00034">
    <property type="entry name" value="PAIRED_1"/>
    <property type="match status" value="1"/>
</dbReference>
<dbReference type="Pfam" id="PF00046">
    <property type="entry name" value="Homeodomain"/>
    <property type="match status" value="1"/>
</dbReference>
<organism evidence="15 16">
    <name type="scientific">Temnothorax longispinosus</name>
    <dbReference type="NCBI Taxonomy" id="300112"/>
    <lineage>
        <taxon>Eukaryota</taxon>
        <taxon>Metazoa</taxon>
        <taxon>Ecdysozoa</taxon>
        <taxon>Arthropoda</taxon>
        <taxon>Hexapoda</taxon>
        <taxon>Insecta</taxon>
        <taxon>Pterygota</taxon>
        <taxon>Neoptera</taxon>
        <taxon>Endopterygota</taxon>
        <taxon>Hymenoptera</taxon>
        <taxon>Apocrita</taxon>
        <taxon>Aculeata</taxon>
        <taxon>Formicoidea</taxon>
        <taxon>Formicidae</taxon>
        <taxon>Myrmicinae</taxon>
        <taxon>Temnothorax</taxon>
    </lineage>
</organism>
<gene>
    <name evidence="15" type="ORF">DBV15_01047</name>
</gene>